<organism evidence="1 2">
    <name type="scientific">Rhizophagus irregularis</name>
    <dbReference type="NCBI Taxonomy" id="588596"/>
    <lineage>
        <taxon>Eukaryota</taxon>
        <taxon>Fungi</taxon>
        <taxon>Fungi incertae sedis</taxon>
        <taxon>Mucoromycota</taxon>
        <taxon>Glomeromycotina</taxon>
        <taxon>Glomeromycetes</taxon>
        <taxon>Glomerales</taxon>
        <taxon>Glomeraceae</taxon>
        <taxon>Rhizophagus</taxon>
    </lineage>
</organism>
<dbReference type="Proteomes" id="UP000234323">
    <property type="component" value="Unassembled WGS sequence"/>
</dbReference>
<accession>A0A2I1GL16</accession>
<reference evidence="1 2" key="1">
    <citation type="submission" date="2015-10" db="EMBL/GenBank/DDBJ databases">
        <title>Genome analyses suggest a sexual origin of heterokaryosis in a supposedly ancient asexual fungus.</title>
        <authorList>
            <person name="Ropars J."/>
            <person name="Sedzielewska K."/>
            <person name="Noel J."/>
            <person name="Charron P."/>
            <person name="Farinelli L."/>
            <person name="Marton T."/>
            <person name="Kruger M."/>
            <person name="Pelin A."/>
            <person name="Brachmann A."/>
            <person name="Corradi N."/>
        </authorList>
    </citation>
    <scope>NUCLEOTIDE SEQUENCE [LARGE SCALE GENOMIC DNA]</scope>
    <source>
        <strain evidence="1 2">A4</strain>
    </source>
</reference>
<sequence>MSEAVKEEQAFRNQTQITPHIMEELVAKEISQRIDQYELTVTEEHSELVDNEKIFYFLEKQKKKIILPKVMNNFKYNVKISYDHEFIETGINVYKGILSSISSIN</sequence>
<evidence type="ECO:0000313" key="1">
    <source>
        <dbReference type="EMBL" id="PKY47330.1"/>
    </source>
</evidence>
<gene>
    <name evidence="1" type="ORF">RhiirA4_543888</name>
</gene>
<keyword evidence="2" id="KW-1185">Reference proteome</keyword>
<proteinExistence type="predicted"/>
<comment type="caution">
    <text evidence="1">The sequence shown here is derived from an EMBL/GenBank/DDBJ whole genome shotgun (WGS) entry which is preliminary data.</text>
</comment>
<dbReference type="EMBL" id="LLXI01000536">
    <property type="protein sequence ID" value="PKY47330.1"/>
    <property type="molecule type" value="Genomic_DNA"/>
</dbReference>
<protein>
    <submittedName>
        <fullName evidence="1">Uncharacterized protein</fullName>
    </submittedName>
</protein>
<name>A0A2I1GL16_9GLOM</name>
<dbReference type="AlphaFoldDB" id="A0A2I1GL16"/>
<evidence type="ECO:0000313" key="2">
    <source>
        <dbReference type="Proteomes" id="UP000234323"/>
    </source>
</evidence>